<dbReference type="InterPro" id="IPR025329">
    <property type="entry name" value="DUF4235"/>
</dbReference>
<dbReference type="Pfam" id="PF14019">
    <property type="entry name" value="DUF4235"/>
    <property type="match status" value="1"/>
</dbReference>
<sequence>MLKFLYKPLGMLVGVLGGLAANIVFARVWRRISGEDQAPSATARDHGWREVLLAAAIQGAVFGFVKAAIDRAGASGYQRLTGTWPDK</sequence>
<evidence type="ECO:0000313" key="1">
    <source>
        <dbReference type="EMBL" id="ONM47947.1"/>
    </source>
</evidence>
<dbReference type="STRING" id="1538463.B0T36_21595"/>
<keyword evidence="2" id="KW-1185">Reference proteome</keyword>
<accession>A0A1V2TEL4</accession>
<dbReference type="Proteomes" id="UP000188836">
    <property type="component" value="Unassembled WGS sequence"/>
</dbReference>
<dbReference type="EMBL" id="MUMY01000012">
    <property type="protein sequence ID" value="ONM47947.1"/>
    <property type="molecule type" value="Genomic_DNA"/>
</dbReference>
<organism evidence="1 2">
    <name type="scientific">Nocardia donostiensis</name>
    <dbReference type="NCBI Taxonomy" id="1538463"/>
    <lineage>
        <taxon>Bacteria</taxon>
        <taxon>Bacillati</taxon>
        <taxon>Actinomycetota</taxon>
        <taxon>Actinomycetes</taxon>
        <taxon>Mycobacteriales</taxon>
        <taxon>Nocardiaceae</taxon>
        <taxon>Nocardia</taxon>
    </lineage>
</organism>
<evidence type="ECO:0000313" key="2">
    <source>
        <dbReference type="Proteomes" id="UP000188836"/>
    </source>
</evidence>
<comment type="caution">
    <text evidence="1">The sequence shown here is derived from an EMBL/GenBank/DDBJ whole genome shotgun (WGS) entry which is preliminary data.</text>
</comment>
<proteinExistence type="predicted"/>
<gene>
    <name evidence="1" type="ORF">B0T46_15025</name>
</gene>
<name>A0A1V2TEL4_9NOCA</name>
<evidence type="ECO:0008006" key="3">
    <source>
        <dbReference type="Google" id="ProtNLM"/>
    </source>
</evidence>
<dbReference type="AlphaFoldDB" id="A0A1V2TEL4"/>
<dbReference type="RefSeq" id="WP_077117586.1">
    <property type="nucleotide sequence ID" value="NZ_MUKP01000008.1"/>
</dbReference>
<reference evidence="1 2" key="1">
    <citation type="journal article" date="2016" name="Antonie Van Leeuwenhoek">
        <title>Nocardia donostiensis sp. nov., isolated from human respiratory specimens.</title>
        <authorList>
            <person name="Ercibengoa M."/>
            <person name="Bell M."/>
            <person name="Marimon J.M."/>
            <person name="Humrighouse B."/>
            <person name="Klenk H.P."/>
            <person name="Potter G."/>
            <person name="Perez-Trallero E."/>
        </authorList>
    </citation>
    <scope>NUCLEOTIDE SEQUENCE [LARGE SCALE GENOMIC DNA]</scope>
    <source>
        <strain evidence="1 2">X1655</strain>
    </source>
</reference>
<protein>
    <recommendedName>
        <fullName evidence="3">DUF4235 domain-containing protein</fullName>
    </recommendedName>
</protein>